<evidence type="ECO:0000259" key="2">
    <source>
        <dbReference type="Pfam" id="PF08327"/>
    </source>
</evidence>
<evidence type="ECO:0000313" key="3">
    <source>
        <dbReference type="EMBL" id="KGQ09516.1"/>
    </source>
</evidence>
<evidence type="ECO:0000256" key="1">
    <source>
        <dbReference type="ARBA" id="ARBA00006817"/>
    </source>
</evidence>
<dbReference type="InterPro" id="IPR013538">
    <property type="entry name" value="ASHA1/2-like_C"/>
</dbReference>
<dbReference type="EMBL" id="ANFO01000437">
    <property type="protein sequence ID" value="KGQ09516.1"/>
    <property type="molecule type" value="Genomic_DNA"/>
</dbReference>
<comment type="similarity">
    <text evidence="1">Belongs to the AHA1 family.</text>
</comment>
<proteinExistence type="inferred from homology"/>
<organism evidence="3 4">
    <name type="scientific">Beauveria bassiana D1-5</name>
    <dbReference type="NCBI Taxonomy" id="1245745"/>
    <lineage>
        <taxon>Eukaryota</taxon>
        <taxon>Fungi</taxon>
        <taxon>Dikarya</taxon>
        <taxon>Ascomycota</taxon>
        <taxon>Pezizomycotina</taxon>
        <taxon>Sordariomycetes</taxon>
        <taxon>Hypocreomycetidae</taxon>
        <taxon>Hypocreales</taxon>
        <taxon>Cordycipitaceae</taxon>
        <taxon>Beauveria</taxon>
    </lineage>
</organism>
<dbReference type="AlphaFoldDB" id="A0A0A2VNN6"/>
<dbReference type="HOGENOM" id="CLU_108923_0_0_1"/>
<name>A0A0A2VNN6_BEABA</name>
<sequence length="229" mass="24581">MDFTQQVDAVSRAVCKDVLTLASGQPSRTISLRQTFSTPRPPDRAALWDALTKPERLATWFAPVSGDLRANGRYSIAGNASGTVTECHPPHGFALSWEVGDTISAVRVNLESSSSSSSPSSDGDDGKTVVELRHTFPVDAHWKKYGPGAGGVGWDMVLLGLAMHLRGMAKPSDEEWEASDEAAVFAQRASDKWREAAVQGGEDEAWAKEAGDRTTAFYVPGWEAGSSKV</sequence>
<reference evidence="3 4" key="1">
    <citation type="submission" date="2012-10" db="EMBL/GenBank/DDBJ databases">
        <title>Genome sequencing and analysis of entomopathogenic fungi Beauveria bassiana D1-5.</title>
        <authorList>
            <person name="Li Q."/>
            <person name="Wang L."/>
            <person name="Zhang Z."/>
            <person name="Wang Q."/>
            <person name="Ren J."/>
            <person name="Wang M."/>
            <person name="Xu W."/>
            <person name="Wang J."/>
            <person name="Lu Y."/>
            <person name="Du Q."/>
            <person name="Sun Z."/>
        </authorList>
    </citation>
    <scope>NUCLEOTIDE SEQUENCE [LARGE SCALE GENOMIC DNA]</scope>
    <source>
        <strain evidence="3 4">D1-5</strain>
    </source>
</reference>
<gene>
    <name evidence="3" type="ORF">BBAD15_g5143</name>
</gene>
<protein>
    <recommendedName>
        <fullName evidence="2">Activator of Hsp90 ATPase homologue 1/2-like C-terminal domain-containing protein</fullName>
    </recommendedName>
</protein>
<accession>A0A0A2VNN6</accession>
<dbReference type="OrthoDB" id="4863713at2759"/>
<dbReference type="Proteomes" id="UP000030106">
    <property type="component" value="Unassembled WGS sequence"/>
</dbReference>
<dbReference type="SUPFAM" id="SSF55961">
    <property type="entry name" value="Bet v1-like"/>
    <property type="match status" value="1"/>
</dbReference>
<dbReference type="Pfam" id="PF08327">
    <property type="entry name" value="AHSA1"/>
    <property type="match status" value="1"/>
</dbReference>
<comment type="caution">
    <text evidence="3">The sequence shown here is derived from an EMBL/GenBank/DDBJ whole genome shotgun (WGS) entry which is preliminary data.</text>
</comment>
<feature type="domain" description="Activator of Hsp90 ATPase homologue 1/2-like C-terminal" evidence="2">
    <location>
        <begin position="44"/>
        <end position="114"/>
    </location>
</feature>
<evidence type="ECO:0000313" key="4">
    <source>
        <dbReference type="Proteomes" id="UP000030106"/>
    </source>
</evidence>
<dbReference type="Gene3D" id="3.30.530.20">
    <property type="match status" value="1"/>
</dbReference>
<dbReference type="eggNOG" id="ENOG502T4MY">
    <property type="taxonomic scope" value="Eukaryota"/>
</dbReference>
<dbReference type="InterPro" id="IPR023393">
    <property type="entry name" value="START-like_dom_sf"/>
</dbReference>